<dbReference type="AlphaFoldDB" id="A0A9D4INB0"/>
<organism evidence="1 2">
    <name type="scientific">Dreissena polymorpha</name>
    <name type="common">Zebra mussel</name>
    <name type="synonym">Mytilus polymorpha</name>
    <dbReference type="NCBI Taxonomy" id="45954"/>
    <lineage>
        <taxon>Eukaryota</taxon>
        <taxon>Metazoa</taxon>
        <taxon>Spiralia</taxon>
        <taxon>Lophotrochozoa</taxon>
        <taxon>Mollusca</taxon>
        <taxon>Bivalvia</taxon>
        <taxon>Autobranchia</taxon>
        <taxon>Heteroconchia</taxon>
        <taxon>Euheterodonta</taxon>
        <taxon>Imparidentia</taxon>
        <taxon>Neoheterodontei</taxon>
        <taxon>Myida</taxon>
        <taxon>Dreissenoidea</taxon>
        <taxon>Dreissenidae</taxon>
        <taxon>Dreissena</taxon>
    </lineage>
</organism>
<evidence type="ECO:0000313" key="1">
    <source>
        <dbReference type="EMBL" id="KAH3782031.1"/>
    </source>
</evidence>
<proteinExistence type="predicted"/>
<gene>
    <name evidence="1" type="ORF">DPMN_159942</name>
</gene>
<protein>
    <submittedName>
        <fullName evidence="1">Uncharacterized protein</fullName>
    </submittedName>
</protein>
<comment type="caution">
    <text evidence="1">The sequence shown here is derived from an EMBL/GenBank/DDBJ whole genome shotgun (WGS) entry which is preliminary data.</text>
</comment>
<reference evidence="1" key="1">
    <citation type="journal article" date="2019" name="bioRxiv">
        <title>The Genome of the Zebra Mussel, Dreissena polymorpha: A Resource for Invasive Species Research.</title>
        <authorList>
            <person name="McCartney M.A."/>
            <person name="Auch B."/>
            <person name="Kono T."/>
            <person name="Mallez S."/>
            <person name="Zhang Y."/>
            <person name="Obille A."/>
            <person name="Becker A."/>
            <person name="Abrahante J.E."/>
            <person name="Garbe J."/>
            <person name="Badalamenti J.P."/>
            <person name="Herman A."/>
            <person name="Mangelson H."/>
            <person name="Liachko I."/>
            <person name="Sullivan S."/>
            <person name="Sone E.D."/>
            <person name="Koren S."/>
            <person name="Silverstein K.A.T."/>
            <person name="Beckman K.B."/>
            <person name="Gohl D.M."/>
        </authorList>
    </citation>
    <scope>NUCLEOTIDE SEQUENCE</scope>
    <source>
        <strain evidence="1">Duluth1</strain>
        <tissue evidence="1">Whole animal</tissue>
    </source>
</reference>
<dbReference type="EMBL" id="JAIWYP010000008">
    <property type="protein sequence ID" value="KAH3782031.1"/>
    <property type="molecule type" value="Genomic_DNA"/>
</dbReference>
<name>A0A9D4INB0_DREPO</name>
<dbReference type="Proteomes" id="UP000828390">
    <property type="component" value="Unassembled WGS sequence"/>
</dbReference>
<reference evidence="1" key="2">
    <citation type="submission" date="2020-11" db="EMBL/GenBank/DDBJ databases">
        <authorList>
            <person name="McCartney M.A."/>
            <person name="Auch B."/>
            <person name="Kono T."/>
            <person name="Mallez S."/>
            <person name="Becker A."/>
            <person name="Gohl D.M."/>
            <person name="Silverstein K.A.T."/>
            <person name="Koren S."/>
            <person name="Bechman K.B."/>
            <person name="Herman A."/>
            <person name="Abrahante J.E."/>
            <person name="Garbe J."/>
        </authorList>
    </citation>
    <scope>NUCLEOTIDE SEQUENCE</scope>
    <source>
        <strain evidence="1">Duluth1</strain>
        <tissue evidence="1">Whole animal</tissue>
    </source>
</reference>
<evidence type="ECO:0000313" key="2">
    <source>
        <dbReference type="Proteomes" id="UP000828390"/>
    </source>
</evidence>
<sequence>MKLKENIQFCLNHQSQIGDSECGDTDLSLALSEHNLIGEEESCIQSEMECDDAVFRGRQIHSPARIYE</sequence>
<accession>A0A9D4INB0</accession>
<keyword evidence="2" id="KW-1185">Reference proteome</keyword>